<dbReference type="Gene3D" id="2.40.170.20">
    <property type="entry name" value="TonB-dependent receptor, beta-barrel domain"/>
    <property type="match status" value="1"/>
</dbReference>
<dbReference type="InterPro" id="IPR039426">
    <property type="entry name" value="TonB-dep_rcpt-like"/>
</dbReference>
<keyword evidence="10" id="KW-0732">Signal</keyword>
<dbReference type="STRING" id="411154.GFO_1711"/>
<evidence type="ECO:0000256" key="7">
    <source>
        <dbReference type="ARBA" id="ARBA00023237"/>
    </source>
</evidence>
<dbReference type="AlphaFoldDB" id="A0M236"/>
<keyword evidence="3 8" id="KW-1134">Transmembrane beta strand</keyword>
<comment type="similarity">
    <text evidence="8 9">Belongs to the TonB-dependent receptor family.</text>
</comment>
<gene>
    <name evidence="13" type="ordered locus">GFO_1711</name>
</gene>
<dbReference type="RefSeq" id="WP_011709589.1">
    <property type="nucleotide sequence ID" value="NC_008571.1"/>
</dbReference>
<sequence>MNEKFKALIRSFFLLVQLLLFMSFQDGNAQKEITGQVIDDNNIPMPGVTVLIEGTNQGTATDFDGFYSLEASPSDVLVFSFIGYDAQKVTVGEKTTIDLVLQANAEAMDEIVVIGYGTAKRSDLTGSISSVKAEELDKIKPVSFEGGLASRAAGVQVTQSEGGPGAGFQVRVRGGSSINASNDPLYVIDGFAIPGSPVSTSTGIGNSTTSPLSTIDPSTIESIEILKDASATAIYGSRGANGVVLITTKGGKKGRTDLNFEAYTSVSNIVRPIDLLSAQEFVDWRYEYTPFDPNNPTGQFVGAYRDQFGNPIDLNNPDVILTDWQDEIARTAITSNYKLSLSGGSENTSYAGSFSYLDQEGVIKTSNFERYAASIKVDQKISDKWKAGLNVNIGYNKRSGVVSAATENANGRSGIVTNAVLFSPVQGLTRYDDAEYDDDGRLLSLRGGDIVNPNRILEGNLNEGDNFQSFGNIFVQYNFTDALSFKSSIRGNFYTNKGQAYYSEKFGWGQSANGRAFTNESRGAGFITEQNLSFNKTFDDHRINATAVYEQQQNFNEFLVARSTGFNLPGVNLDNLGTATVTLPTNSGYNDNSLKSYLGRVQYDFKNRYTLNLSARYDGSSRFAEDKKWGFFPSAGVAWKVSNEKFLENSKTFNNLKLSASYGETGNTQIGSYRSIAAGTLANYIFAGDQLATGVAIDRLGNPDLTWETTTQYDIGLSLGLFKNRITLDADYYNKSTTDLLLEVPLPTTSGFEFSFSNLGEVENKGLEFALNTINIEKDNFTWNSSFNISFNKNEIKNLGGANEFFVTAIGDNQIQNDYIVRVGESLGSIYGIEEQGVYNYGDFAAFDGLTDTQAAEQIRQDAATQGIPYYDLVYTLKDGVVTSAGQPDNTQYRPGIPKFVDQNGDGIVNSDDRTIIGNTLPEFFGGFNNNFTYKNFDLSVLTSFSYGNDVYNKNIKQGTSQDIPFFNKYGQVRDRWTPENPNTNVPGIWGYGDAGISGNTYSSYVEDGSYIRLSNITFGYNLPNDTANKMGLKSFRVYGAVDNLYIWTDYSGYDPDVSVGNNQLTPGLDVDSYPRARTFRIGMNIGL</sequence>
<evidence type="ECO:0000256" key="3">
    <source>
        <dbReference type="ARBA" id="ARBA00022452"/>
    </source>
</evidence>
<dbReference type="EMBL" id="CU207366">
    <property type="protein sequence ID" value="CAL66681.1"/>
    <property type="molecule type" value="Genomic_DNA"/>
</dbReference>
<dbReference type="InterPro" id="IPR000531">
    <property type="entry name" value="Beta-barrel_TonB"/>
</dbReference>
<dbReference type="InterPro" id="IPR023997">
    <property type="entry name" value="TonB-dep_OMP_SusC/RagA_CS"/>
</dbReference>
<comment type="subcellular location">
    <subcellularLocation>
        <location evidence="1 8">Cell outer membrane</location>
        <topology evidence="1 8">Multi-pass membrane protein</topology>
    </subcellularLocation>
</comment>
<proteinExistence type="inferred from homology"/>
<accession>A0M236</accession>
<dbReference type="NCBIfam" id="TIGR04056">
    <property type="entry name" value="OMP_RagA_SusC"/>
    <property type="match status" value="1"/>
</dbReference>
<keyword evidence="6 8" id="KW-0472">Membrane</keyword>
<dbReference type="eggNOG" id="COG1629">
    <property type="taxonomic scope" value="Bacteria"/>
</dbReference>
<evidence type="ECO:0000256" key="1">
    <source>
        <dbReference type="ARBA" id="ARBA00004571"/>
    </source>
</evidence>
<dbReference type="Pfam" id="PF07715">
    <property type="entry name" value="Plug"/>
    <property type="match status" value="1"/>
</dbReference>
<keyword evidence="13" id="KW-0675">Receptor</keyword>
<protein>
    <submittedName>
        <fullName evidence="13">TonB-dependent outer membrane receptor</fullName>
    </submittedName>
</protein>
<evidence type="ECO:0000256" key="2">
    <source>
        <dbReference type="ARBA" id="ARBA00022448"/>
    </source>
</evidence>
<dbReference type="Gene3D" id="2.60.40.1120">
    <property type="entry name" value="Carboxypeptidase-like, regulatory domain"/>
    <property type="match status" value="1"/>
</dbReference>
<feature type="chain" id="PRO_5002627002" evidence="10">
    <location>
        <begin position="30"/>
        <end position="1088"/>
    </location>
</feature>
<dbReference type="HOGENOM" id="CLU_004317_0_2_10"/>
<feature type="signal peptide" evidence="10">
    <location>
        <begin position="1"/>
        <end position="29"/>
    </location>
</feature>
<dbReference type="Gene3D" id="2.170.130.10">
    <property type="entry name" value="TonB-dependent receptor, plug domain"/>
    <property type="match status" value="1"/>
</dbReference>
<dbReference type="Pfam" id="PF13715">
    <property type="entry name" value="CarbopepD_reg_2"/>
    <property type="match status" value="1"/>
</dbReference>
<dbReference type="InterPro" id="IPR037066">
    <property type="entry name" value="Plug_dom_sf"/>
</dbReference>
<dbReference type="GO" id="GO:0009279">
    <property type="term" value="C:cell outer membrane"/>
    <property type="evidence" value="ECO:0007669"/>
    <property type="project" value="UniProtKB-SubCell"/>
</dbReference>
<dbReference type="InterPro" id="IPR008969">
    <property type="entry name" value="CarboxyPept-like_regulatory"/>
</dbReference>
<keyword evidence="7 8" id="KW-0998">Cell outer membrane</keyword>
<feature type="domain" description="TonB-dependent receptor-like beta-barrel" evidence="11">
    <location>
        <begin position="431"/>
        <end position="829"/>
    </location>
</feature>
<evidence type="ECO:0000259" key="11">
    <source>
        <dbReference type="Pfam" id="PF00593"/>
    </source>
</evidence>
<dbReference type="InterPro" id="IPR023996">
    <property type="entry name" value="TonB-dep_OMP_SusC/RagA"/>
</dbReference>
<evidence type="ECO:0000259" key="12">
    <source>
        <dbReference type="Pfam" id="PF07715"/>
    </source>
</evidence>
<evidence type="ECO:0000256" key="6">
    <source>
        <dbReference type="ARBA" id="ARBA00023136"/>
    </source>
</evidence>
<dbReference type="Pfam" id="PF00593">
    <property type="entry name" value="TonB_dep_Rec_b-barrel"/>
    <property type="match status" value="1"/>
</dbReference>
<evidence type="ECO:0000256" key="9">
    <source>
        <dbReference type="RuleBase" id="RU003357"/>
    </source>
</evidence>
<name>A0M236_CHRFK</name>
<dbReference type="InterPro" id="IPR012910">
    <property type="entry name" value="Plug_dom"/>
</dbReference>
<keyword evidence="4 8" id="KW-0812">Transmembrane</keyword>
<keyword evidence="5 9" id="KW-0798">TonB box</keyword>
<dbReference type="Proteomes" id="UP000000755">
    <property type="component" value="Chromosome"/>
</dbReference>
<evidence type="ECO:0000313" key="14">
    <source>
        <dbReference type="Proteomes" id="UP000000755"/>
    </source>
</evidence>
<organism evidence="13 14">
    <name type="scientific">Christiangramia forsetii (strain DSM 17595 / CGMCC 1.15422 / KT0803)</name>
    <name type="common">Gramella forsetii</name>
    <dbReference type="NCBI Taxonomy" id="411154"/>
    <lineage>
        <taxon>Bacteria</taxon>
        <taxon>Pseudomonadati</taxon>
        <taxon>Bacteroidota</taxon>
        <taxon>Flavobacteriia</taxon>
        <taxon>Flavobacteriales</taxon>
        <taxon>Flavobacteriaceae</taxon>
        <taxon>Christiangramia</taxon>
    </lineage>
</organism>
<dbReference type="NCBIfam" id="TIGR04057">
    <property type="entry name" value="SusC_RagA_signa"/>
    <property type="match status" value="1"/>
</dbReference>
<evidence type="ECO:0000313" key="13">
    <source>
        <dbReference type="EMBL" id="CAL66681.1"/>
    </source>
</evidence>
<keyword evidence="2 8" id="KW-0813">Transport</keyword>
<reference evidence="13 14" key="1">
    <citation type="journal article" date="2006" name="Environ. Microbiol.">
        <title>Whole genome analysis of the marine Bacteroidetes'Gramella forsetii' reveals adaptations to degradation of polymeric organic matter.</title>
        <authorList>
            <person name="Bauer M."/>
            <person name="Kube M."/>
            <person name="Teeling H."/>
            <person name="Richter M."/>
            <person name="Lombardot T."/>
            <person name="Allers E."/>
            <person name="Wuerdemann C.A."/>
            <person name="Quast C."/>
            <person name="Kuhl H."/>
            <person name="Knaust F."/>
            <person name="Woebken D."/>
            <person name="Bischof K."/>
            <person name="Mussmann M."/>
            <person name="Choudhuri J.V."/>
            <person name="Meyer F."/>
            <person name="Reinhardt R."/>
            <person name="Amann R.I."/>
            <person name="Gloeckner F.O."/>
        </authorList>
    </citation>
    <scope>NUCLEOTIDE SEQUENCE [LARGE SCALE GENOMIC DNA]</scope>
    <source>
        <strain evidence="13 14">KT0803</strain>
    </source>
</reference>
<evidence type="ECO:0000256" key="10">
    <source>
        <dbReference type="SAM" id="SignalP"/>
    </source>
</evidence>
<dbReference type="SUPFAM" id="SSF49464">
    <property type="entry name" value="Carboxypeptidase regulatory domain-like"/>
    <property type="match status" value="1"/>
</dbReference>
<dbReference type="KEGG" id="gfo:GFO_1711"/>
<dbReference type="SUPFAM" id="SSF56935">
    <property type="entry name" value="Porins"/>
    <property type="match status" value="1"/>
</dbReference>
<dbReference type="InterPro" id="IPR036942">
    <property type="entry name" value="Beta-barrel_TonB_sf"/>
</dbReference>
<evidence type="ECO:0000256" key="8">
    <source>
        <dbReference type="PROSITE-ProRule" id="PRU01360"/>
    </source>
</evidence>
<feature type="domain" description="TonB-dependent receptor plug" evidence="12">
    <location>
        <begin position="121"/>
        <end position="243"/>
    </location>
</feature>
<dbReference type="PROSITE" id="PS52016">
    <property type="entry name" value="TONB_DEPENDENT_REC_3"/>
    <property type="match status" value="1"/>
</dbReference>
<evidence type="ECO:0000256" key="4">
    <source>
        <dbReference type="ARBA" id="ARBA00022692"/>
    </source>
</evidence>
<evidence type="ECO:0000256" key="5">
    <source>
        <dbReference type="ARBA" id="ARBA00023077"/>
    </source>
</evidence>